<comment type="caution">
    <text evidence="2">The sequence shown here is derived from an EMBL/GenBank/DDBJ whole genome shotgun (WGS) entry which is preliminary data.</text>
</comment>
<dbReference type="Proteomes" id="UP000654075">
    <property type="component" value="Unassembled WGS sequence"/>
</dbReference>
<keyword evidence="3" id="KW-1185">Reference proteome</keyword>
<protein>
    <submittedName>
        <fullName evidence="2">Uncharacterized protein</fullName>
    </submittedName>
</protein>
<reference evidence="2" key="1">
    <citation type="submission" date="2021-02" db="EMBL/GenBank/DDBJ databases">
        <authorList>
            <person name="Dougan E. K."/>
            <person name="Rhodes N."/>
            <person name="Thang M."/>
            <person name="Chan C."/>
        </authorList>
    </citation>
    <scope>NUCLEOTIDE SEQUENCE</scope>
</reference>
<feature type="non-terminal residue" evidence="2">
    <location>
        <position position="368"/>
    </location>
</feature>
<proteinExistence type="predicted"/>
<feature type="region of interest" description="Disordered" evidence="1">
    <location>
        <begin position="285"/>
        <end position="328"/>
    </location>
</feature>
<gene>
    <name evidence="2" type="ORF">PGLA1383_LOCUS21585</name>
</gene>
<evidence type="ECO:0000256" key="1">
    <source>
        <dbReference type="SAM" id="MobiDB-lite"/>
    </source>
</evidence>
<accession>A0A813EWG0</accession>
<name>A0A813EWG0_POLGL</name>
<feature type="region of interest" description="Disordered" evidence="1">
    <location>
        <begin position="161"/>
        <end position="184"/>
    </location>
</feature>
<dbReference type="AlphaFoldDB" id="A0A813EWG0"/>
<organism evidence="2 3">
    <name type="scientific">Polarella glacialis</name>
    <name type="common">Dinoflagellate</name>
    <dbReference type="NCBI Taxonomy" id="89957"/>
    <lineage>
        <taxon>Eukaryota</taxon>
        <taxon>Sar</taxon>
        <taxon>Alveolata</taxon>
        <taxon>Dinophyceae</taxon>
        <taxon>Suessiales</taxon>
        <taxon>Suessiaceae</taxon>
        <taxon>Polarella</taxon>
    </lineage>
</organism>
<dbReference type="OrthoDB" id="410697at2759"/>
<feature type="compositionally biased region" description="Low complexity" evidence="1">
    <location>
        <begin position="163"/>
        <end position="183"/>
    </location>
</feature>
<sequence>GLVVVTCNGCIKESVHARLQVLVAQSCERSSRRLLSVLCEAVVTLGPDLRIAGSCQNLCHMLMAGFGSRGKGLTGALFTSFLAPGDRQRFEDFIHGWRQIDDTLSDCSGTSTKYRPPGSLQVHLRDAGGLLFPVDLFHVTNPNSDDTSAPTSHLIGIKEEQGPQRGSQSQASSQSNASSTGGQLNEIEGVSLTFDLMSPGFTIREARIRFAKGAPDGAGHLPCVQKWVHRSCWPTLRTWVQAQYNAVSAGKVMPQPELASVEMLSPSRPDALLRVRRTLLTILPDGRESDDEHDDAAVIDADSDGGTGRDQQGGKIASSSCDQDSEEEDVLWAKLEMTHFKQLAGASSSGSSQIPETSQLLKKFFRCS</sequence>
<dbReference type="EMBL" id="CAJNNV010015341">
    <property type="protein sequence ID" value="CAE8603373.1"/>
    <property type="molecule type" value="Genomic_DNA"/>
</dbReference>
<evidence type="ECO:0000313" key="2">
    <source>
        <dbReference type="EMBL" id="CAE8603373.1"/>
    </source>
</evidence>
<evidence type="ECO:0000313" key="3">
    <source>
        <dbReference type="Proteomes" id="UP000654075"/>
    </source>
</evidence>